<protein>
    <submittedName>
        <fullName evidence="1">Uncharacterized protein</fullName>
    </submittedName>
</protein>
<dbReference type="Proteomes" id="UP001177003">
    <property type="component" value="Chromosome 9"/>
</dbReference>
<proteinExistence type="predicted"/>
<gene>
    <name evidence="1" type="ORF">LSALG_LOCUS41369</name>
</gene>
<evidence type="ECO:0000313" key="2">
    <source>
        <dbReference type="Proteomes" id="UP001177003"/>
    </source>
</evidence>
<sequence>MLHCLEGVLEFCILKQRGEQSKKDDSKTSAKHKVKSEFEPTCKEKIFFEQTIIDHSDDEEPDEKELKRRKVHENEVVDLPSQHWVEPVVSFELHNTQDLQLDLPITPKSFKFWSFVKVANVPSTNNGVDHFILLLSLKHMKLQYKIWNACKVTSIKITGPIETDNFPNV</sequence>
<keyword evidence="2" id="KW-1185">Reference proteome</keyword>
<accession>A0AA36ENY1</accession>
<name>A0AA36ENY1_LACSI</name>
<reference evidence="1" key="1">
    <citation type="submission" date="2023-04" db="EMBL/GenBank/DDBJ databases">
        <authorList>
            <person name="Vijverberg K."/>
            <person name="Xiong W."/>
            <person name="Schranz E."/>
        </authorList>
    </citation>
    <scope>NUCLEOTIDE SEQUENCE</scope>
</reference>
<dbReference type="EMBL" id="OX465085">
    <property type="protein sequence ID" value="CAI9302904.1"/>
    <property type="molecule type" value="Genomic_DNA"/>
</dbReference>
<dbReference type="AlphaFoldDB" id="A0AA36ENY1"/>
<organism evidence="1 2">
    <name type="scientific">Lactuca saligna</name>
    <name type="common">Willowleaf lettuce</name>
    <dbReference type="NCBI Taxonomy" id="75948"/>
    <lineage>
        <taxon>Eukaryota</taxon>
        <taxon>Viridiplantae</taxon>
        <taxon>Streptophyta</taxon>
        <taxon>Embryophyta</taxon>
        <taxon>Tracheophyta</taxon>
        <taxon>Spermatophyta</taxon>
        <taxon>Magnoliopsida</taxon>
        <taxon>eudicotyledons</taxon>
        <taxon>Gunneridae</taxon>
        <taxon>Pentapetalae</taxon>
        <taxon>asterids</taxon>
        <taxon>campanulids</taxon>
        <taxon>Asterales</taxon>
        <taxon>Asteraceae</taxon>
        <taxon>Cichorioideae</taxon>
        <taxon>Cichorieae</taxon>
        <taxon>Lactucinae</taxon>
        <taxon>Lactuca</taxon>
    </lineage>
</organism>
<evidence type="ECO:0000313" key="1">
    <source>
        <dbReference type="EMBL" id="CAI9302904.1"/>
    </source>
</evidence>